<comment type="caution">
    <text evidence="1">The sequence shown here is derived from an EMBL/GenBank/DDBJ whole genome shotgun (WGS) entry which is preliminary data.</text>
</comment>
<reference evidence="1 2" key="1">
    <citation type="submission" date="2016-07" db="EMBL/GenBank/DDBJ databases">
        <title>Pervasive Adenine N6-methylation of Active Genes in Fungi.</title>
        <authorList>
            <consortium name="DOE Joint Genome Institute"/>
            <person name="Mondo S.J."/>
            <person name="Dannebaum R.O."/>
            <person name="Kuo R.C."/>
            <person name="Labutti K."/>
            <person name="Haridas S."/>
            <person name="Kuo A."/>
            <person name="Salamov A."/>
            <person name="Ahrendt S.R."/>
            <person name="Lipzen A."/>
            <person name="Sullivan W."/>
            <person name="Andreopoulos W.B."/>
            <person name="Clum A."/>
            <person name="Lindquist E."/>
            <person name="Daum C."/>
            <person name="Ramamoorthy G.K."/>
            <person name="Gryganskyi A."/>
            <person name="Culley D."/>
            <person name="Magnuson J.K."/>
            <person name="James T.Y."/>
            <person name="O'Malley M.A."/>
            <person name="Stajich J.E."/>
            <person name="Spatafora J.W."/>
            <person name="Visel A."/>
            <person name="Grigoriev I.V."/>
        </authorList>
    </citation>
    <scope>NUCLEOTIDE SEQUENCE [LARGE SCALE GENOMIC DNA]</scope>
    <source>
        <strain evidence="1 2">ATCC 12442</strain>
    </source>
</reference>
<sequence length="548" mass="62392">MDIDQADNQLVVIPQVDIAGLCASSLYPGSTYMEYTRIMDFAKANPHRARELPDSAFSVLFIHCRVEDEDAGPLLKLKYPREWLLNLQFLIDHGKLDLVTEVRVAMYDESQQLLELDTILKDIAVDIGRPLPNVHSILYLGKGIFTAGQNQTIKNRKSDAEETVKLIRHLFPQVNDLKYHLYNAWFLSVGHTTLPDDANPLYELTFEACVEQLEHLQLHNPIPTTITKFPEHVVSLSINADYVRGRPDLPPVATDCLRVLYLLNSTDVFPWQLFRTSQGRFVFDCLEELSLQFTRRADNLVAFPGGNIHVSFPNLNTLQVSGACYVYHNLYAFFQECSITAMQIVDKPSDFSSINQHTLEAVKRLIVGHPLGKVSDNSYSSASVEHLFMLPANIEKAKFTWFRWPLPLNTAWINLRDLSFSANIATKSILANLIVQLPVLQLLNINCVTMVTDNVDKTVFSDEVSRITKFGQILDPLDDSSISDSVEEFEIMVQEVFDIEGFCELISRLPKVSRIKVHPHWVQDVQNTLRHYFEVTRIIDISAYPQVL</sequence>
<dbReference type="GeneID" id="63803759"/>
<keyword evidence="2" id="KW-1185">Reference proteome</keyword>
<dbReference type="EMBL" id="MCFD01000004">
    <property type="protein sequence ID" value="ORX71514.1"/>
    <property type="molecule type" value="Genomic_DNA"/>
</dbReference>
<dbReference type="AlphaFoldDB" id="A0A1Y1WEC7"/>
<gene>
    <name evidence="1" type="ORF">DL89DRAFT_266528</name>
</gene>
<accession>A0A1Y1WEC7</accession>
<evidence type="ECO:0000313" key="2">
    <source>
        <dbReference type="Proteomes" id="UP000193922"/>
    </source>
</evidence>
<protein>
    <submittedName>
        <fullName evidence="1">Uncharacterized protein</fullName>
    </submittedName>
</protein>
<organism evidence="1 2">
    <name type="scientific">Linderina pennispora</name>
    <dbReference type="NCBI Taxonomy" id="61395"/>
    <lineage>
        <taxon>Eukaryota</taxon>
        <taxon>Fungi</taxon>
        <taxon>Fungi incertae sedis</taxon>
        <taxon>Zoopagomycota</taxon>
        <taxon>Kickxellomycotina</taxon>
        <taxon>Kickxellomycetes</taxon>
        <taxon>Kickxellales</taxon>
        <taxon>Kickxellaceae</taxon>
        <taxon>Linderina</taxon>
    </lineage>
</organism>
<proteinExistence type="predicted"/>
<dbReference type="Proteomes" id="UP000193922">
    <property type="component" value="Unassembled WGS sequence"/>
</dbReference>
<dbReference type="OrthoDB" id="10425064at2759"/>
<evidence type="ECO:0000313" key="1">
    <source>
        <dbReference type="EMBL" id="ORX71514.1"/>
    </source>
</evidence>
<name>A0A1Y1WEC7_9FUNG</name>
<dbReference type="RefSeq" id="XP_040745029.1">
    <property type="nucleotide sequence ID" value="XM_040887111.1"/>
</dbReference>